<proteinExistence type="predicted"/>
<evidence type="ECO:0000313" key="1">
    <source>
        <dbReference type="EMBL" id="KOS39604.1"/>
    </source>
</evidence>
<keyword evidence="2" id="KW-1185">Reference proteome</keyword>
<accession>A0A0M8P1W5</accession>
<protein>
    <submittedName>
        <fullName evidence="1">Uncharacterized protein</fullName>
    </submittedName>
</protein>
<dbReference type="Proteomes" id="UP000037696">
    <property type="component" value="Unassembled WGS sequence"/>
</dbReference>
<comment type="caution">
    <text evidence="1">The sequence shown here is derived from an EMBL/GenBank/DDBJ whole genome shotgun (WGS) entry which is preliminary data.</text>
</comment>
<sequence>NIKRLCMHAANNMHACMGDCSTESPTEPHTFDSARDFLCLHMDYSLNRAKIEGKKSIGATRNRTGANTDQYTTMCRHTTRPWHLLDVRK</sequence>
<dbReference type="EMBL" id="LHQQ01000196">
    <property type="protein sequence ID" value="KOS39604.1"/>
    <property type="molecule type" value="Genomic_DNA"/>
</dbReference>
<gene>
    <name evidence="1" type="ORF">ACN38_g9547</name>
</gene>
<reference evidence="1 2" key="1">
    <citation type="submission" date="2015-08" db="EMBL/GenBank/DDBJ databases">
        <title>Genome sequencing of Penicillium nordicum.</title>
        <authorList>
            <person name="Nguyen H.D."/>
            <person name="Seifert K.A."/>
        </authorList>
    </citation>
    <scope>NUCLEOTIDE SEQUENCE [LARGE SCALE GENOMIC DNA]</scope>
    <source>
        <strain evidence="1 2">DAOMC 185683</strain>
    </source>
</reference>
<organism evidence="1 2">
    <name type="scientific">Penicillium nordicum</name>
    <dbReference type="NCBI Taxonomy" id="229535"/>
    <lineage>
        <taxon>Eukaryota</taxon>
        <taxon>Fungi</taxon>
        <taxon>Dikarya</taxon>
        <taxon>Ascomycota</taxon>
        <taxon>Pezizomycotina</taxon>
        <taxon>Eurotiomycetes</taxon>
        <taxon>Eurotiomycetidae</taxon>
        <taxon>Eurotiales</taxon>
        <taxon>Aspergillaceae</taxon>
        <taxon>Penicillium</taxon>
    </lineage>
</organism>
<evidence type="ECO:0000313" key="2">
    <source>
        <dbReference type="Proteomes" id="UP000037696"/>
    </source>
</evidence>
<dbReference type="OrthoDB" id="4362369at2759"/>
<name>A0A0M8P1W5_9EURO</name>
<dbReference type="AlphaFoldDB" id="A0A0M8P1W5"/>
<feature type="non-terminal residue" evidence="1">
    <location>
        <position position="1"/>
    </location>
</feature>